<gene>
    <name evidence="3" type="ORF">VM1G_07788</name>
</gene>
<evidence type="ECO:0000256" key="1">
    <source>
        <dbReference type="SAM" id="SignalP"/>
    </source>
</evidence>
<dbReference type="Proteomes" id="UP000078559">
    <property type="component" value="Chromosome 8"/>
</dbReference>
<dbReference type="Pfam" id="PF14856">
    <property type="entry name" value="Hce2"/>
    <property type="match status" value="1"/>
</dbReference>
<reference evidence="3" key="1">
    <citation type="submission" date="2014-12" db="EMBL/GenBank/DDBJ databases">
        <title>Genome Sequence of Valsa Canker Pathogens Uncovers a Specific Adaption of Colonization on Woody Bark.</title>
        <authorList>
            <person name="Yin Z."/>
            <person name="Liu H."/>
            <person name="Gao X."/>
            <person name="Li Z."/>
            <person name="Song N."/>
            <person name="Ke X."/>
            <person name="Dai Q."/>
            <person name="Wu Y."/>
            <person name="Sun Y."/>
            <person name="Xu J.-R."/>
            <person name="Kang Z.K."/>
            <person name="Wang L."/>
            <person name="Huang L."/>
        </authorList>
    </citation>
    <scope>NUCLEOTIDE SEQUENCE [LARGE SCALE GENOMIC DNA]</scope>
    <source>
        <strain evidence="3">03-8</strain>
    </source>
</reference>
<sequence length="174" mass="19322">MKLFIIITLAAWSYYLAAGMQARSSTTASSTLNKRTADVRFNPGANGGGPQTRCKDITYTPGEPEDKIWGVDCDALITNTTDLHGLYMFQDWKFDGDYTMLWSYGTCKIGVYRSDGKNSYTQVGDEDLRTILTYCNKYLRSSYTMVKTVTGTMKCAGLQGAGNAAMNWTLRSET</sequence>
<proteinExistence type="predicted"/>
<dbReference type="EMBL" id="CM003105">
    <property type="protein sequence ID" value="KUI72314.1"/>
    <property type="molecule type" value="Genomic_DNA"/>
</dbReference>
<evidence type="ECO:0000259" key="2">
    <source>
        <dbReference type="Pfam" id="PF14856"/>
    </source>
</evidence>
<organism evidence="3 4">
    <name type="scientific">Cytospora mali</name>
    <name type="common">Apple Valsa canker fungus</name>
    <name type="synonym">Valsa mali</name>
    <dbReference type="NCBI Taxonomy" id="578113"/>
    <lineage>
        <taxon>Eukaryota</taxon>
        <taxon>Fungi</taxon>
        <taxon>Dikarya</taxon>
        <taxon>Ascomycota</taxon>
        <taxon>Pezizomycotina</taxon>
        <taxon>Sordariomycetes</taxon>
        <taxon>Sordariomycetidae</taxon>
        <taxon>Diaporthales</taxon>
        <taxon>Cytosporaceae</taxon>
        <taxon>Cytospora</taxon>
    </lineage>
</organism>
<feature type="signal peptide" evidence="1">
    <location>
        <begin position="1"/>
        <end position="19"/>
    </location>
</feature>
<evidence type="ECO:0000313" key="3">
    <source>
        <dbReference type="EMBL" id="KUI72314.1"/>
    </source>
</evidence>
<keyword evidence="1" id="KW-0732">Signal</keyword>
<dbReference type="InterPro" id="IPR029226">
    <property type="entry name" value="Ecp2-like"/>
</dbReference>
<accession>A0A194W755</accession>
<dbReference type="OrthoDB" id="5210923at2759"/>
<keyword evidence="4" id="KW-1185">Reference proteome</keyword>
<name>A0A194W755_CYTMA</name>
<evidence type="ECO:0000313" key="4">
    <source>
        <dbReference type="Proteomes" id="UP000078559"/>
    </source>
</evidence>
<feature type="chain" id="PRO_5008267245" description="Ecp2 effector protein-like domain-containing protein" evidence="1">
    <location>
        <begin position="20"/>
        <end position="174"/>
    </location>
</feature>
<feature type="domain" description="Ecp2 effector protein-like" evidence="2">
    <location>
        <begin position="54"/>
        <end position="155"/>
    </location>
</feature>
<dbReference type="AlphaFoldDB" id="A0A194W755"/>
<protein>
    <recommendedName>
        <fullName evidence="2">Ecp2 effector protein-like domain-containing protein</fullName>
    </recommendedName>
</protein>